<feature type="transmembrane region" description="Helical" evidence="1">
    <location>
        <begin position="102"/>
        <end position="122"/>
    </location>
</feature>
<dbReference type="AlphaFoldDB" id="A0A4Y2D6I8"/>
<reference evidence="2 3" key="1">
    <citation type="journal article" date="2019" name="Sci. Rep.">
        <title>Orb-weaving spider Araneus ventricosus genome elucidates the spidroin gene catalogue.</title>
        <authorList>
            <person name="Kono N."/>
            <person name="Nakamura H."/>
            <person name="Ohtoshi R."/>
            <person name="Moran D.A.P."/>
            <person name="Shinohara A."/>
            <person name="Yoshida Y."/>
            <person name="Fujiwara M."/>
            <person name="Mori M."/>
            <person name="Tomita M."/>
            <person name="Arakawa K."/>
        </authorList>
    </citation>
    <scope>NUCLEOTIDE SEQUENCE [LARGE SCALE GENOMIC DNA]</scope>
</reference>
<name>A0A4Y2D6I8_ARAVE</name>
<dbReference type="EMBL" id="BGPR01000313">
    <property type="protein sequence ID" value="GBM12392.1"/>
    <property type="molecule type" value="Genomic_DNA"/>
</dbReference>
<evidence type="ECO:0000256" key="1">
    <source>
        <dbReference type="SAM" id="Phobius"/>
    </source>
</evidence>
<keyword evidence="1" id="KW-1133">Transmembrane helix</keyword>
<keyword evidence="1" id="KW-0472">Membrane</keyword>
<evidence type="ECO:0000313" key="3">
    <source>
        <dbReference type="Proteomes" id="UP000499080"/>
    </source>
</evidence>
<keyword evidence="3" id="KW-1185">Reference proteome</keyword>
<dbReference type="Proteomes" id="UP000499080">
    <property type="component" value="Unassembled WGS sequence"/>
</dbReference>
<sequence length="164" mass="19308">MWAFLYFVEVLTPRATPYAYCYRQCLNSLLSKTGHSLHGFWNARRKNPSKSMEMSQTACHVWTSVWTEIGACQERKFYTEGKEGKKLRLAIISTAVGVEREIYVPIVILHLSWNFIFYLIYLKRTTEVCPMKYGAGTDRIFSRIFSKSPHQTADYNLRKRYLER</sequence>
<comment type="caution">
    <text evidence="2">The sequence shown here is derived from an EMBL/GenBank/DDBJ whole genome shotgun (WGS) entry which is preliminary data.</text>
</comment>
<evidence type="ECO:0000313" key="2">
    <source>
        <dbReference type="EMBL" id="GBM12392.1"/>
    </source>
</evidence>
<keyword evidence="1" id="KW-0812">Transmembrane</keyword>
<accession>A0A4Y2D6I8</accession>
<proteinExistence type="predicted"/>
<organism evidence="2 3">
    <name type="scientific">Araneus ventricosus</name>
    <name type="common">Orbweaver spider</name>
    <name type="synonym">Epeira ventricosa</name>
    <dbReference type="NCBI Taxonomy" id="182803"/>
    <lineage>
        <taxon>Eukaryota</taxon>
        <taxon>Metazoa</taxon>
        <taxon>Ecdysozoa</taxon>
        <taxon>Arthropoda</taxon>
        <taxon>Chelicerata</taxon>
        <taxon>Arachnida</taxon>
        <taxon>Araneae</taxon>
        <taxon>Araneomorphae</taxon>
        <taxon>Entelegynae</taxon>
        <taxon>Araneoidea</taxon>
        <taxon>Araneidae</taxon>
        <taxon>Araneus</taxon>
    </lineage>
</organism>
<protein>
    <submittedName>
        <fullName evidence="2">Uncharacterized protein</fullName>
    </submittedName>
</protein>
<gene>
    <name evidence="2" type="ORF">AVEN_211574_1</name>
</gene>